<evidence type="ECO:0000313" key="1">
    <source>
        <dbReference type="EMBL" id="GBP60864.1"/>
    </source>
</evidence>
<accession>A0A4C1XEK1</accession>
<keyword evidence="2" id="KW-1185">Reference proteome</keyword>
<organism evidence="1 2">
    <name type="scientific">Eumeta variegata</name>
    <name type="common">Bagworm moth</name>
    <name type="synonym">Eumeta japonica</name>
    <dbReference type="NCBI Taxonomy" id="151549"/>
    <lineage>
        <taxon>Eukaryota</taxon>
        <taxon>Metazoa</taxon>
        <taxon>Ecdysozoa</taxon>
        <taxon>Arthropoda</taxon>
        <taxon>Hexapoda</taxon>
        <taxon>Insecta</taxon>
        <taxon>Pterygota</taxon>
        <taxon>Neoptera</taxon>
        <taxon>Endopterygota</taxon>
        <taxon>Lepidoptera</taxon>
        <taxon>Glossata</taxon>
        <taxon>Ditrysia</taxon>
        <taxon>Tineoidea</taxon>
        <taxon>Psychidae</taxon>
        <taxon>Oiketicinae</taxon>
        <taxon>Eumeta</taxon>
    </lineage>
</organism>
<comment type="caution">
    <text evidence="1">The sequence shown here is derived from an EMBL/GenBank/DDBJ whole genome shotgun (WGS) entry which is preliminary data.</text>
</comment>
<dbReference type="Proteomes" id="UP000299102">
    <property type="component" value="Unassembled WGS sequence"/>
</dbReference>
<reference evidence="1 2" key="1">
    <citation type="journal article" date="2019" name="Commun. Biol.">
        <title>The bagworm genome reveals a unique fibroin gene that provides high tensile strength.</title>
        <authorList>
            <person name="Kono N."/>
            <person name="Nakamura H."/>
            <person name="Ohtoshi R."/>
            <person name="Tomita M."/>
            <person name="Numata K."/>
            <person name="Arakawa K."/>
        </authorList>
    </citation>
    <scope>NUCLEOTIDE SEQUENCE [LARGE SCALE GENOMIC DNA]</scope>
</reference>
<name>A0A4C1XEK1_EUMVA</name>
<protein>
    <submittedName>
        <fullName evidence="1">Uncharacterized protein</fullName>
    </submittedName>
</protein>
<gene>
    <name evidence="1" type="ORF">EVAR_26762_1</name>
</gene>
<proteinExistence type="predicted"/>
<evidence type="ECO:0000313" key="2">
    <source>
        <dbReference type="Proteomes" id="UP000299102"/>
    </source>
</evidence>
<dbReference type="AlphaFoldDB" id="A0A4C1XEK1"/>
<dbReference type="EMBL" id="BGZK01000798">
    <property type="protein sequence ID" value="GBP60864.1"/>
    <property type="molecule type" value="Genomic_DNA"/>
</dbReference>
<sequence>MCRLDSKFKTEATNTVLQFPNGLATAEDRRKGGTRVIIEYSNGIGIQTRSGTRSRKDGHRDQGTVAASCFNHPTLRHTSPYSKQRGLKTLVRCGRGAANDRSHNVTTSFEADGLTCPPRHGVYGIG</sequence>